<comment type="caution">
    <text evidence="1">The sequence shown here is derived from an EMBL/GenBank/DDBJ whole genome shotgun (WGS) entry which is preliminary data.</text>
</comment>
<keyword evidence="2" id="KW-1185">Reference proteome</keyword>
<sequence length="63" mass="7112">MIIQGCSLPGQQNKLTLSRTFIQDNCSRILNIIMLSPEKSANLTQISIKILQKMDWRVSKAHG</sequence>
<gene>
    <name evidence="1" type="ORF">FRX31_030747</name>
</gene>
<dbReference type="Proteomes" id="UP000554482">
    <property type="component" value="Unassembled WGS sequence"/>
</dbReference>
<evidence type="ECO:0000313" key="2">
    <source>
        <dbReference type="Proteomes" id="UP000554482"/>
    </source>
</evidence>
<dbReference type="AlphaFoldDB" id="A0A7J6V662"/>
<dbReference type="EMBL" id="JABWDY010038485">
    <property type="protein sequence ID" value="KAF5179665.1"/>
    <property type="molecule type" value="Genomic_DNA"/>
</dbReference>
<proteinExistence type="predicted"/>
<protein>
    <submittedName>
        <fullName evidence="1">Uncharacterized protein</fullName>
    </submittedName>
</protein>
<accession>A0A7J6V662</accession>
<organism evidence="1 2">
    <name type="scientific">Thalictrum thalictroides</name>
    <name type="common">Rue-anemone</name>
    <name type="synonym">Anemone thalictroides</name>
    <dbReference type="NCBI Taxonomy" id="46969"/>
    <lineage>
        <taxon>Eukaryota</taxon>
        <taxon>Viridiplantae</taxon>
        <taxon>Streptophyta</taxon>
        <taxon>Embryophyta</taxon>
        <taxon>Tracheophyta</taxon>
        <taxon>Spermatophyta</taxon>
        <taxon>Magnoliopsida</taxon>
        <taxon>Ranunculales</taxon>
        <taxon>Ranunculaceae</taxon>
        <taxon>Thalictroideae</taxon>
        <taxon>Thalictrum</taxon>
    </lineage>
</organism>
<reference evidence="1 2" key="1">
    <citation type="submission" date="2020-06" db="EMBL/GenBank/DDBJ databases">
        <title>Transcriptomic and genomic resources for Thalictrum thalictroides and T. hernandezii: Facilitating candidate gene discovery in an emerging model plant lineage.</title>
        <authorList>
            <person name="Arias T."/>
            <person name="Riano-Pachon D.M."/>
            <person name="Di Stilio V.S."/>
        </authorList>
    </citation>
    <scope>NUCLEOTIDE SEQUENCE [LARGE SCALE GENOMIC DNA]</scope>
    <source>
        <strain evidence="2">cv. WT478/WT964</strain>
        <tissue evidence="1">Leaves</tissue>
    </source>
</reference>
<name>A0A7J6V662_THATH</name>
<evidence type="ECO:0000313" key="1">
    <source>
        <dbReference type="EMBL" id="KAF5179665.1"/>
    </source>
</evidence>